<dbReference type="STRING" id="863227.GCA_000373005_02291"/>
<accession>A0A2N7WTM2</accession>
<name>A0A2N7WTM2_9BURK</name>
<keyword evidence="1" id="KW-1133">Transmembrane helix</keyword>
<gene>
    <name evidence="3" type="ORF">C0Z20_25780</name>
</gene>
<keyword evidence="1" id="KW-0472">Membrane</keyword>
<protein>
    <submittedName>
        <fullName evidence="3">Pilus assembly protein TadE</fullName>
    </submittedName>
</protein>
<comment type="caution">
    <text evidence="3">The sequence shown here is derived from an EMBL/GenBank/DDBJ whole genome shotgun (WGS) entry which is preliminary data.</text>
</comment>
<keyword evidence="1" id="KW-0812">Transmembrane</keyword>
<feature type="transmembrane region" description="Helical" evidence="1">
    <location>
        <begin position="27"/>
        <end position="46"/>
    </location>
</feature>
<sequence length="354" mass="36438">MAAFGRHAVRPSAHASSRAAARQRGAIAIWMLFMLAPLLMFGAFAVDVPRVFSAANELQNAADAAALTGAATLASGTSGPNWSGAATSATAAIPLNESDGTPLATGTVATGYWDLAASAPAILPPSTVALPPAATVVPAVQVTIARSASANGLIALLLGALLGMPTTTDHATAVAVVTSPSTIPAGALFPVVLDECVYNQYWNSATNQPVLDSSGKPYEFQIGNGQLYGSTCYAGQWTSFLTSFNNVPTVRELITSGNPSPISIGNDIWLQPGVKDTIYNSVPTNVTVLMPVVSQIYNKSYVPVVAFAAFHIDGSYGGSSKYIQGHFVGGFKIPTQASGIGPNFGGYVAPRLAY</sequence>
<dbReference type="Proteomes" id="UP000235777">
    <property type="component" value="Unassembled WGS sequence"/>
</dbReference>
<reference evidence="3 4" key="1">
    <citation type="submission" date="2018-01" db="EMBL/GenBank/DDBJ databases">
        <title>Whole genome analyses suggest that Burkholderia sensu lato contains two further novel genera in the rhizoxinica-symbiotica group Mycetohabitans gen. nov., and Trinickia gen. nov.: implications for the evolution of diazotrophy and nodulation in the Burkholderiaceae.</title>
        <authorList>
            <person name="Estrada-de los Santos P."/>
            <person name="Palmer M."/>
            <person name="Chavez-Ramirez B."/>
            <person name="Beukes C."/>
            <person name="Steenkamp E.T."/>
            <person name="Hirsch A.M."/>
            <person name="Manyaka P."/>
            <person name="Maluk M."/>
            <person name="Lafos M."/>
            <person name="Crook M."/>
            <person name="Gross E."/>
            <person name="Simon M.F."/>
            <person name="Bueno dos Reis Junior F."/>
            <person name="Poole P.S."/>
            <person name="Venter S.N."/>
            <person name="James E.K."/>
        </authorList>
    </citation>
    <scope>NUCLEOTIDE SEQUENCE [LARGE SCALE GENOMIC DNA]</scope>
    <source>
        <strain evidence="3 4">JPY 581</strain>
    </source>
</reference>
<evidence type="ECO:0000313" key="3">
    <source>
        <dbReference type="EMBL" id="PMS32823.1"/>
    </source>
</evidence>
<dbReference type="EMBL" id="PNYC01000020">
    <property type="protein sequence ID" value="PMS32823.1"/>
    <property type="molecule type" value="Genomic_DNA"/>
</dbReference>
<evidence type="ECO:0000256" key="1">
    <source>
        <dbReference type="SAM" id="Phobius"/>
    </source>
</evidence>
<dbReference type="OrthoDB" id="8894266at2"/>
<evidence type="ECO:0000259" key="2">
    <source>
        <dbReference type="Pfam" id="PF13400"/>
    </source>
</evidence>
<dbReference type="InterPro" id="IPR028087">
    <property type="entry name" value="Tad_N"/>
</dbReference>
<keyword evidence="4" id="KW-1185">Reference proteome</keyword>
<feature type="domain" description="Putative Flp pilus-assembly TadG-like N-terminal" evidence="2">
    <location>
        <begin position="25"/>
        <end position="71"/>
    </location>
</feature>
<dbReference type="AlphaFoldDB" id="A0A2N7WTM2"/>
<proteinExistence type="predicted"/>
<dbReference type="Pfam" id="PF13400">
    <property type="entry name" value="Tad"/>
    <property type="match status" value="1"/>
</dbReference>
<organism evidence="3 4">
    <name type="scientific">Trinickia symbiotica</name>
    <dbReference type="NCBI Taxonomy" id="863227"/>
    <lineage>
        <taxon>Bacteria</taxon>
        <taxon>Pseudomonadati</taxon>
        <taxon>Pseudomonadota</taxon>
        <taxon>Betaproteobacteria</taxon>
        <taxon>Burkholderiales</taxon>
        <taxon>Burkholderiaceae</taxon>
        <taxon>Trinickia</taxon>
    </lineage>
</organism>
<evidence type="ECO:0000313" key="4">
    <source>
        <dbReference type="Proteomes" id="UP000235777"/>
    </source>
</evidence>